<keyword evidence="2" id="KW-0813">Transport</keyword>
<dbReference type="SUPFAM" id="SSF103473">
    <property type="entry name" value="MFS general substrate transporter"/>
    <property type="match status" value="1"/>
</dbReference>
<evidence type="ECO:0000256" key="4">
    <source>
        <dbReference type="ARBA" id="ARBA00022989"/>
    </source>
</evidence>
<dbReference type="PANTHER" id="PTHR43791">
    <property type="entry name" value="PERMEASE-RELATED"/>
    <property type="match status" value="1"/>
</dbReference>
<reference evidence="7" key="2">
    <citation type="journal article" date="2023" name="IMA Fungus">
        <title>Comparative genomic study of the Penicillium genus elucidates a diverse pangenome and 15 lateral gene transfer events.</title>
        <authorList>
            <person name="Petersen C."/>
            <person name="Sorensen T."/>
            <person name="Nielsen M.R."/>
            <person name="Sondergaard T.E."/>
            <person name="Sorensen J.L."/>
            <person name="Fitzpatrick D.A."/>
            <person name="Frisvad J.C."/>
            <person name="Nielsen K.L."/>
        </authorList>
    </citation>
    <scope>NUCLEOTIDE SEQUENCE</scope>
    <source>
        <strain evidence="7">IBT 21472</strain>
    </source>
</reference>
<feature type="transmembrane region" description="Helical" evidence="6">
    <location>
        <begin position="73"/>
        <end position="97"/>
    </location>
</feature>
<dbReference type="Proteomes" id="UP001147746">
    <property type="component" value="Unassembled WGS sequence"/>
</dbReference>
<proteinExistence type="predicted"/>
<dbReference type="Gene3D" id="1.20.1250.20">
    <property type="entry name" value="MFS general substrate transporter like domains"/>
    <property type="match status" value="1"/>
</dbReference>
<sequence>MSNNQYGWLASIFYFAYLVAEYPWNILAQKTRLAKVVSGNVVAWGAMLMITAACSSFTGMAICRFLLGIFEAPITPCFMLIVCNGLGAVLGGVLTYGMGQIDTIAVWRAIYLILGGITVCWGIIMFLFLPDDIISAKRFSLEDKALIISRGRLGRIGIINHQIKWYQIREALVDP</sequence>
<evidence type="ECO:0000313" key="8">
    <source>
        <dbReference type="Proteomes" id="UP001147746"/>
    </source>
</evidence>
<name>A0A9W9PPB8_9EURO</name>
<evidence type="ECO:0000256" key="5">
    <source>
        <dbReference type="ARBA" id="ARBA00023136"/>
    </source>
</evidence>
<organism evidence="7 8">
    <name type="scientific">Penicillium atrosanguineum</name>
    <dbReference type="NCBI Taxonomy" id="1132637"/>
    <lineage>
        <taxon>Eukaryota</taxon>
        <taxon>Fungi</taxon>
        <taxon>Dikarya</taxon>
        <taxon>Ascomycota</taxon>
        <taxon>Pezizomycotina</taxon>
        <taxon>Eurotiomycetes</taxon>
        <taxon>Eurotiomycetidae</taxon>
        <taxon>Eurotiales</taxon>
        <taxon>Aspergillaceae</taxon>
        <taxon>Penicillium</taxon>
    </lineage>
</organism>
<keyword evidence="5 6" id="KW-0472">Membrane</keyword>
<evidence type="ECO:0000256" key="3">
    <source>
        <dbReference type="ARBA" id="ARBA00022692"/>
    </source>
</evidence>
<dbReference type="GO" id="GO:0016020">
    <property type="term" value="C:membrane"/>
    <property type="evidence" value="ECO:0007669"/>
    <property type="project" value="UniProtKB-SubCell"/>
</dbReference>
<evidence type="ECO:0000256" key="2">
    <source>
        <dbReference type="ARBA" id="ARBA00022448"/>
    </source>
</evidence>
<comment type="subcellular location">
    <subcellularLocation>
        <location evidence="1">Membrane</location>
        <topology evidence="1">Multi-pass membrane protein</topology>
    </subcellularLocation>
</comment>
<dbReference type="Pfam" id="PF07690">
    <property type="entry name" value="MFS_1"/>
    <property type="match status" value="1"/>
</dbReference>
<dbReference type="EMBL" id="JAPZBO010000009">
    <property type="protein sequence ID" value="KAJ5302438.1"/>
    <property type="molecule type" value="Genomic_DNA"/>
</dbReference>
<feature type="transmembrane region" description="Helical" evidence="6">
    <location>
        <begin position="36"/>
        <end position="67"/>
    </location>
</feature>
<feature type="transmembrane region" description="Helical" evidence="6">
    <location>
        <begin position="6"/>
        <end position="24"/>
    </location>
</feature>
<dbReference type="PANTHER" id="PTHR43791:SF81">
    <property type="entry name" value="TRANSPORTER, PUTATIVE (AFU_ORTHOLOGUE AFUA_7G01190)-RELATED"/>
    <property type="match status" value="1"/>
</dbReference>
<reference evidence="7" key="1">
    <citation type="submission" date="2022-12" db="EMBL/GenBank/DDBJ databases">
        <authorList>
            <person name="Petersen C."/>
        </authorList>
    </citation>
    <scope>NUCLEOTIDE SEQUENCE</scope>
    <source>
        <strain evidence="7">IBT 21472</strain>
    </source>
</reference>
<protein>
    <submittedName>
        <fullName evidence="7">Uncharacterized protein</fullName>
    </submittedName>
</protein>
<comment type="caution">
    <text evidence="7">The sequence shown here is derived from an EMBL/GenBank/DDBJ whole genome shotgun (WGS) entry which is preliminary data.</text>
</comment>
<dbReference type="InterPro" id="IPR036259">
    <property type="entry name" value="MFS_trans_sf"/>
</dbReference>
<evidence type="ECO:0000256" key="1">
    <source>
        <dbReference type="ARBA" id="ARBA00004141"/>
    </source>
</evidence>
<keyword evidence="3 6" id="KW-0812">Transmembrane</keyword>
<feature type="transmembrane region" description="Helical" evidence="6">
    <location>
        <begin position="109"/>
        <end position="129"/>
    </location>
</feature>
<keyword evidence="4 6" id="KW-1133">Transmembrane helix</keyword>
<evidence type="ECO:0000313" key="7">
    <source>
        <dbReference type="EMBL" id="KAJ5302438.1"/>
    </source>
</evidence>
<evidence type="ECO:0000256" key="6">
    <source>
        <dbReference type="SAM" id="Phobius"/>
    </source>
</evidence>
<dbReference type="AlphaFoldDB" id="A0A9W9PPB8"/>
<accession>A0A9W9PPB8</accession>
<dbReference type="InterPro" id="IPR011701">
    <property type="entry name" value="MFS"/>
</dbReference>
<gene>
    <name evidence="7" type="ORF">N7476_009237</name>
</gene>
<keyword evidence="8" id="KW-1185">Reference proteome</keyword>
<dbReference type="GO" id="GO:0022857">
    <property type="term" value="F:transmembrane transporter activity"/>
    <property type="evidence" value="ECO:0007669"/>
    <property type="project" value="InterPro"/>
</dbReference>